<proteinExistence type="predicted"/>
<organism evidence="2 3">
    <name type="scientific">Komagataeibacter saccharivorans</name>
    <dbReference type="NCBI Taxonomy" id="265959"/>
    <lineage>
        <taxon>Bacteria</taxon>
        <taxon>Pseudomonadati</taxon>
        <taxon>Pseudomonadota</taxon>
        <taxon>Alphaproteobacteria</taxon>
        <taxon>Acetobacterales</taxon>
        <taxon>Acetobacteraceae</taxon>
        <taxon>Komagataeibacter</taxon>
    </lineage>
</organism>
<dbReference type="AlphaFoldDB" id="A0A347WEI7"/>
<evidence type="ECO:0000313" key="2">
    <source>
        <dbReference type="EMBL" id="AXY23280.1"/>
    </source>
</evidence>
<evidence type="ECO:0000313" key="3">
    <source>
        <dbReference type="Proteomes" id="UP000264120"/>
    </source>
</evidence>
<dbReference type="KEGG" id="ksc:CD178_02533"/>
<feature type="region of interest" description="Disordered" evidence="1">
    <location>
        <begin position="69"/>
        <end position="111"/>
    </location>
</feature>
<sequence length="181" mass="19241">MEVSGIAIVTCRDAAEVLKAVEHALNGISRPIKDRRSSSSRSGWPWAGCLARRPYPRSVDAPRWCRSPCRRGSAGRSRPVPAAGPLPCNPRRCRRSARRRPAGRRHPSARGSWSCARHAIGRWPAVAPPFSAGGAAMGLHGRTVDQKAADMVIKACSYGAITSSGATGRGLPPALALTPFS</sequence>
<accession>A0A347WEI7</accession>
<keyword evidence="3" id="KW-1185">Reference proteome</keyword>
<feature type="compositionally biased region" description="Basic residues" evidence="1">
    <location>
        <begin position="91"/>
        <end position="108"/>
    </location>
</feature>
<dbReference type="EMBL" id="CP023036">
    <property type="protein sequence ID" value="AXY23280.1"/>
    <property type="molecule type" value="Genomic_DNA"/>
</dbReference>
<gene>
    <name evidence="2" type="ORF">CD178_02533</name>
</gene>
<protein>
    <submittedName>
        <fullName evidence="2">Uncharacterized protein</fullName>
    </submittedName>
</protein>
<dbReference type="Proteomes" id="UP000264120">
    <property type="component" value="Chromosome"/>
</dbReference>
<evidence type="ECO:0000256" key="1">
    <source>
        <dbReference type="SAM" id="MobiDB-lite"/>
    </source>
</evidence>
<name>A0A347WEI7_9PROT</name>
<reference evidence="2 3" key="1">
    <citation type="submission" date="2017-08" db="EMBL/GenBank/DDBJ databases">
        <title>Complete genome sequence of Gluconacetobacter saccharivorans CV1 isolated from Fermented Vinegar.</title>
        <authorList>
            <person name="Kim S.-Y."/>
        </authorList>
    </citation>
    <scope>NUCLEOTIDE SEQUENCE [LARGE SCALE GENOMIC DNA]</scope>
    <source>
        <strain evidence="2 3">CV1</strain>
    </source>
</reference>